<keyword evidence="2" id="KW-1185">Reference proteome</keyword>
<dbReference type="InterPro" id="IPR036390">
    <property type="entry name" value="WH_DNA-bd_sf"/>
</dbReference>
<gene>
    <name evidence="1" type="ORF">GCM10023320_40950</name>
</gene>
<dbReference type="Proteomes" id="UP001500804">
    <property type="component" value="Unassembled WGS sequence"/>
</dbReference>
<evidence type="ECO:0000313" key="1">
    <source>
        <dbReference type="EMBL" id="GAA5125897.1"/>
    </source>
</evidence>
<dbReference type="InterPro" id="IPR036388">
    <property type="entry name" value="WH-like_DNA-bd_sf"/>
</dbReference>
<sequence>MLNYGPPSTSTWDDERHNRRRKLMTITNEGLGLVRETMSEARLAEEIVFARLTPSEQAQPKGLLRRLIGIEDEADGTRDE</sequence>
<accession>A0ABP9NLE4</accession>
<proteinExistence type="predicted"/>
<protein>
    <recommendedName>
        <fullName evidence="3">HTH marR-type domain-containing protein</fullName>
    </recommendedName>
</protein>
<dbReference type="Gene3D" id="1.10.10.10">
    <property type="entry name" value="Winged helix-like DNA-binding domain superfamily/Winged helix DNA-binding domain"/>
    <property type="match status" value="1"/>
</dbReference>
<comment type="caution">
    <text evidence="1">The sequence shown here is derived from an EMBL/GenBank/DDBJ whole genome shotgun (WGS) entry which is preliminary data.</text>
</comment>
<name>A0ABP9NLE4_9PSEU</name>
<reference evidence="2" key="1">
    <citation type="journal article" date="2019" name="Int. J. Syst. Evol. Microbiol.">
        <title>The Global Catalogue of Microorganisms (GCM) 10K type strain sequencing project: providing services to taxonomists for standard genome sequencing and annotation.</title>
        <authorList>
            <consortium name="The Broad Institute Genomics Platform"/>
            <consortium name="The Broad Institute Genome Sequencing Center for Infectious Disease"/>
            <person name="Wu L."/>
            <person name="Ma J."/>
        </authorList>
    </citation>
    <scope>NUCLEOTIDE SEQUENCE [LARGE SCALE GENOMIC DNA]</scope>
    <source>
        <strain evidence="2">JCM 18302</strain>
    </source>
</reference>
<organism evidence="1 2">
    <name type="scientific">Pseudonocardia adelaidensis</name>
    <dbReference type="NCBI Taxonomy" id="648754"/>
    <lineage>
        <taxon>Bacteria</taxon>
        <taxon>Bacillati</taxon>
        <taxon>Actinomycetota</taxon>
        <taxon>Actinomycetes</taxon>
        <taxon>Pseudonocardiales</taxon>
        <taxon>Pseudonocardiaceae</taxon>
        <taxon>Pseudonocardia</taxon>
    </lineage>
</organism>
<dbReference type="EMBL" id="BAABJO010000014">
    <property type="protein sequence ID" value="GAA5125897.1"/>
    <property type="molecule type" value="Genomic_DNA"/>
</dbReference>
<evidence type="ECO:0008006" key="3">
    <source>
        <dbReference type="Google" id="ProtNLM"/>
    </source>
</evidence>
<dbReference type="SUPFAM" id="SSF46785">
    <property type="entry name" value="Winged helix' DNA-binding domain"/>
    <property type="match status" value="1"/>
</dbReference>
<evidence type="ECO:0000313" key="2">
    <source>
        <dbReference type="Proteomes" id="UP001500804"/>
    </source>
</evidence>